<gene>
    <name evidence="2" type="ORF">J2S59_001170</name>
</gene>
<keyword evidence="1" id="KW-1133">Transmembrane helix</keyword>
<proteinExistence type="predicted"/>
<comment type="caution">
    <text evidence="2">The sequence shown here is derived from an EMBL/GenBank/DDBJ whole genome shotgun (WGS) entry which is preliminary data.</text>
</comment>
<feature type="transmembrane region" description="Helical" evidence="1">
    <location>
        <begin position="129"/>
        <end position="151"/>
    </location>
</feature>
<feature type="transmembrane region" description="Helical" evidence="1">
    <location>
        <begin position="12"/>
        <end position="33"/>
    </location>
</feature>
<sequence>MTSRVRDGRRVAMLLAVPGLLVVALLVPTFVIAGLWDPAFFVGGIVAVGAVAIPVAVVGVRRRASAPHARRGDAWSEPDPRPFGALGLGLAILSALLAPTYFFSAYAYLAAALAITLGLMARGIPRIRAIGTAAVILAVVATVVATVALVVF</sequence>
<accession>A0ABT9NLS1</accession>
<dbReference type="EMBL" id="JAUSQM010000001">
    <property type="protein sequence ID" value="MDP9821361.1"/>
    <property type="molecule type" value="Genomic_DNA"/>
</dbReference>
<organism evidence="2 3">
    <name type="scientific">Nocardioides massiliensis</name>
    <dbReference type="NCBI Taxonomy" id="1325935"/>
    <lineage>
        <taxon>Bacteria</taxon>
        <taxon>Bacillati</taxon>
        <taxon>Actinomycetota</taxon>
        <taxon>Actinomycetes</taxon>
        <taxon>Propionibacteriales</taxon>
        <taxon>Nocardioidaceae</taxon>
        <taxon>Nocardioides</taxon>
    </lineage>
</organism>
<evidence type="ECO:0008006" key="4">
    <source>
        <dbReference type="Google" id="ProtNLM"/>
    </source>
</evidence>
<dbReference type="Proteomes" id="UP001240447">
    <property type="component" value="Unassembled WGS sequence"/>
</dbReference>
<evidence type="ECO:0000313" key="2">
    <source>
        <dbReference type="EMBL" id="MDP9821361.1"/>
    </source>
</evidence>
<name>A0ABT9NLS1_9ACTN</name>
<evidence type="ECO:0000256" key="1">
    <source>
        <dbReference type="SAM" id="Phobius"/>
    </source>
</evidence>
<evidence type="ECO:0000313" key="3">
    <source>
        <dbReference type="Proteomes" id="UP001240447"/>
    </source>
</evidence>
<feature type="transmembrane region" description="Helical" evidence="1">
    <location>
        <begin position="39"/>
        <end position="60"/>
    </location>
</feature>
<feature type="transmembrane region" description="Helical" evidence="1">
    <location>
        <begin position="105"/>
        <end position="122"/>
    </location>
</feature>
<reference evidence="2 3" key="1">
    <citation type="submission" date="2023-07" db="EMBL/GenBank/DDBJ databases">
        <title>Sequencing the genomes of 1000 actinobacteria strains.</title>
        <authorList>
            <person name="Klenk H.-P."/>
        </authorList>
    </citation>
    <scope>NUCLEOTIDE SEQUENCE [LARGE SCALE GENOMIC DNA]</scope>
    <source>
        <strain evidence="2 3">GD13</strain>
    </source>
</reference>
<keyword evidence="1" id="KW-0472">Membrane</keyword>
<keyword evidence="3" id="KW-1185">Reference proteome</keyword>
<keyword evidence="1" id="KW-0812">Transmembrane</keyword>
<protein>
    <recommendedName>
        <fullName evidence="4">Tripartite tricarboxylate transporter TctB family protein</fullName>
    </recommendedName>
</protein>
<dbReference type="RefSeq" id="WP_181641675.1">
    <property type="nucleotide sequence ID" value="NZ_CCXJ01000152.1"/>
</dbReference>